<organism evidence="1 2">
    <name type="scientific">Streptomyces klenkii</name>
    <dbReference type="NCBI Taxonomy" id="1420899"/>
    <lineage>
        <taxon>Bacteria</taxon>
        <taxon>Bacillati</taxon>
        <taxon>Actinomycetota</taxon>
        <taxon>Actinomycetes</taxon>
        <taxon>Kitasatosporales</taxon>
        <taxon>Streptomycetaceae</taxon>
        <taxon>Streptomyces</taxon>
    </lineage>
</organism>
<accession>A0A3A9ZND7</accession>
<keyword evidence="2" id="KW-1185">Reference proteome</keyword>
<sequence length="30" mass="3627">MSDKRRRRLPRDVREQEIIDAALQVFSKRG</sequence>
<proteinExistence type="predicted"/>
<gene>
    <name evidence="1" type="ORF">D7231_36105</name>
</gene>
<dbReference type="AlphaFoldDB" id="A0A3A9ZND7"/>
<dbReference type="EMBL" id="RBAM01000247">
    <property type="protein sequence ID" value="RKN49763.1"/>
    <property type="molecule type" value="Genomic_DNA"/>
</dbReference>
<name>A0A3A9ZND7_9ACTN</name>
<evidence type="ECO:0000313" key="1">
    <source>
        <dbReference type="EMBL" id="RKN49763.1"/>
    </source>
</evidence>
<protein>
    <submittedName>
        <fullName evidence="1">TetR/AcrR family transcriptional regulator</fullName>
    </submittedName>
</protein>
<dbReference type="Gene3D" id="1.10.357.10">
    <property type="entry name" value="Tetracycline Repressor, domain 2"/>
    <property type="match status" value="1"/>
</dbReference>
<comment type="caution">
    <text evidence="1">The sequence shown here is derived from an EMBL/GenBank/DDBJ whole genome shotgun (WGS) entry which is preliminary data.</text>
</comment>
<dbReference type="Proteomes" id="UP000270343">
    <property type="component" value="Unassembled WGS sequence"/>
</dbReference>
<evidence type="ECO:0000313" key="2">
    <source>
        <dbReference type="Proteomes" id="UP000270343"/>
    </source>
</evidence>
<feature type="non-terminal residue" evidence="1">
    <location>
        <position position="30"/>
    </location>
</feature>
<reference evidence="1 2" key="1">
    <citation type="journal article" date="2015" name="Antonie Van Leeuwenhoek">
        <title>Streptomyces klenkii sp. nov., isolated from deep marine sediment.</title>
        <authorList>
            <person name="Veyisoglu A."/>
            <person name="Sahin N."/>
        </authorList>
    </citation>
    <scope>NUCLEOTIDE SEQUENCE [LARGE SCALE GENOMIC DNA]</scope>
    <source>
        <strain evidence="1 2">KCTC 29202</strain>
    </source>
</reference>